<evidence type="ECO:0000313" key="2">
    <source>
        <dbReference type="Proteomes" id="UP000500767"/>
    </source>
</evidence>
<protein>
    <submittedName>
        <fullName evidence="1">Uncharacterized protein</fullName>
    </submittedName>
</protein>
<reference evidence="1 2" key="1">
    <citation type="journal article" date="2014" name="World J. Microbiol. Biotechnol.">
        <title>Biodiversity and physiological characteristics of Antarctic and Arctic lichens-associated bacteria.</title>
        <authorList>
            <person name="Lee Y.M."/>
            <person name="Kim E.H."/>
            <person name="Lee H.K."/>
            <person name="Hong S.G."/>
        </authorList>
    </citation>
    <scope>NUCLEOTIDE SEQUENCE [LARGE SCALE GENOMIC DNA]</scope>
    <source>
        <strain evidence="1 2">PAMC 26569</strain>
    </source>
</reference>
<dbReference type="KEGG" id="lck:HN018_17040"/>
<accession>A0A6M8HSN7</accession>
<keyword evidence="2" id="KW-1185">Reference proteome</keyword>
<organism evidence="1 2">
    <name type="scientific">Lichenicola cladoniae</name>
    <dbReference type="NCBI Taxonomy" id="1484109"/>
    <lineage>
        <taxon>Bacteria</taxon>
        <taxon>Pseudomonadati</taxon>
        <taxon>Pseudomonadota</taxon>
        <taxon>Alphaproteobacteria</taxon>
        <taxon>Acetobacterales</taxon>
        <taxon>Acetobacteraceae</taxon>
        <taxon>Lichenicola</taxon>
    </lineage>
</organism>
<name>A0A6M8HSN7_9PROT</name>
<proteinExistence type="predicted"/>
<dbReference type="RefSeq" id="WP_171832958.1">
    <property type="nucleotide sequence ID" value="NZ_CP053708.1"/>
</dbReference>
<evidence type="ECO:0000313" key="1">
    <source>
        <dbReference type="EMBL" id="QKE91514.1"/>
    </source>
</evidence>
<dbReference type="AlphaFoldDB" id="A0A6M8HSN7"/>
<gene>
    <name evidence="1" type="ORF">HN018_17040</name>
</gene>
<dbReference type="EMBL" id="CP053708">
    <property type="protein sequence ID" value="QKE91514.1"/>
    <property type="molecule type" value="Genomic_DNA"/>
</dbReference>
<dbReference type="Proteomes" id="UP000500767">
    <property type="component" value="Chromosome"/>
</dbReference>
<sequence length="182" mass="19256">MSTNRPVGDGIAKPSLQVASMADEERVAIRLLRRILSPRSGSSTDSLESPDLEQAASLIRTMIGHGTSATDGDAGPVRLDVAMPEEPELTPDEVGLLRALAAAQHAEEPALDRLLARLVPAREPRTSLTEAVRALARALAASGRLLATPRSLAWSVPAAALTVARLHGYDLGHVPIAWPSRD</sequence>